<feature type="domain" description="BIG2" evidence="2">
    <location>
        <begin position="99"/>
        <end position="168"/>
    </location>
</feature>
<dbReference type="Gene3D" id="3.90.70.10">
    <property type="entry name" value="Cysteine proteinases"/>
    <property type="match status" value="1"/>
</dbReference>
<dbReference type="InterPro" id="IPR039564">
    <property type="entry name" value="Peptidase_C39-like"/>
</dbReference>
<accession>A0A9D1X368</accession>
<dbReference type="SMART" id="SM00635">
    <property type="entry name" value="BID_2"/>
    <property type="match status" value="3"/>
</dbReference>
<dbReference type="Pfam" id="PF02368">
    <property type="entry name" value="Big_2"/>
    <property type="match status" value="2"/>
</dbReference>
<sequence length="491" mass="53828">MKKLGKHYLALLVFVAAFVVFAQVGCAARKPVRMSKSSITMVAGKMKKLKLQQAKNKKVQWSVSNKKVLSVDEKGRVYALKSGSAYVKAQYKNRVYKCKVTVVGFNRQKLTLAHGDKYKLKLKNAKAVRWYSKDPKVAKVSSKGVVKGKKTGKTTVICQTSSGRKIKCKVYVASLSNAASEMVIGTSRKVDVLNTGNACAWSSSASDVATVAPDGTVQAIKNGTTTIRCKTGKASLSYSLKVINPNNIVTEKASLPADTSADSVTVTINSYPTNKTYTIWKQNAKENIIESLPHYMPGHGCSASSLACVLSGYAGFTQLPRYIVENVEFNLFGSEWVTNYSKKDTDSSKDRPDPISLYGITKVLESYHVGYKLVRDFDDVSALTEIENHLKTGNPVIFIVDNESRFGGLKNKWTSSYHCMTMLGMTDTNEVIVADTVNRSTSIFGKNQRIKYAPLYELLGYMFPCTNTTSTSVYWSGKGSSGGYILVNPQG</sequence>
<reference evidence="3" key="2">
    <citation type="submission" date="2021-04" db="EMBL/GenBank/DDBJ databases">
        <authorList>
            <person name="Gilroy R."/>
        </authorList>
    </citation>
    <scope>NUCLEOTIDE SEQUENCE</scope>
    <source>
        <strain evidence="3">ChiSxjej3B15-1167</strain>
    </source>
</reference>
<evidence type="ECO:0000313" key="3">
    <source>
        <dbReference type="EMBL" id="HIX71957.1"/>
    </source>
</evidence>
<evidence type="ECO:0000256" key="1">
    <source>
        <dbReference type="SAM" id="SignalP"/>
    </source>
</evidence>
<keyword evidence="1" id="KW-0732">Signal</keyword>
<name>A0A9D1X368_9FIRM</name>
<feature type="signal peptide" evidence="1">
    <location>
        <begin position="1"/>
        <end position="22"/>
    </location>
</feature>
<feature type="chain" id="PRO_5038823111" evidence="1">
    <location>
        <begin position="23"/>
        <end position="491"/>
    </location>
</feature>
<dbReference type="AlphaFoldDB" id="A0A9D1X368"/>
<dbReference type="InterPro" id="IPR008964">
    <property type="entry name" value="Invasin/intimin_cell_adhesion"/>
</dbReference>
<dbReference type="SUPFAM" id="SSF49373">
    <property type="entry name" value="Invasin/intimin cell-adhesion fragments"/>
    <property type="match status" value="3"/>
</dbReference>
<dbReference type="Gene3D" id="2.60.40.1080">
    <property type="match status" value="3"/>
</dbReference>
<evidence type="ECO:0000313" key="4">
    <source>
        <dbReference type="Proteomes" id="UP000886805"/>
    </source>
</evidence>
<protein>
    <submittedName>
        <fullName evidence="3">Ig-like domain-containing protein</fullName>
    </submittedName>
</protein>
<reference evidence="3" key="1">
    <citation type="journal article" date="2021" name="PeerJ">
        <title>Extensive microbial diversity within the chicken gut microbiome revealed by metagenomics and culture.</title>
        <authorList>
            <person name="Gilroy R."/>
            <person name="Ravi A."/>
            <person name="Getino M."/>
            <person name="Pursley I."/>
            <person name="Horton D.L."/>
            <person name="Alikhan N.F."/>
            <person name="Baker D."/>
            <person name="Gharbi K."/>
            <person name="Hall N."/>
            <person name="Watson M."/>
            <person name="Adriaenssens E.M."/>
            <person name="Foster-Nyarko E."/>
            <person name="Jarju S."/>
            <person name="Secka A."/>
            <person name="Antonio M."/>
            <person name="Oren A."/>
            <person name="Chaudhuri R.R."/>
            <person name="La Ragione R."/>
            <person name="Hildebrand F."/>
            <person name="Pallen M.J."/>
        </authorList>
    </citation>
    <scope>NUCLEOTIDE SEQUENCE</scope>
    <source>
        <strain evidence="3">ChiSxjej3B15-1167</strain>
    </source>
</reference>
<dbReference type="InterPro" id="IPR003343">
    <property type="entry name" value="Big_2"/>
</dbReference>
<evidence type="ECO:0000259" key="2">
    <source>
        <dbReference type="SMART" id="SM00635"/>
    </source>
</evidence>
<dbReference type="Proteomes" id="UP000886805">
    <property type="component" value="Unassembled WGS sequence"/>
</dbReference>
<dbReference type="Pfam" id="PF13529">
    <property type="entry name" value="Peptidase_C39_2"/>
    <property type="match status" value="1"/>
</dbReference>
<gene>
    <name evidence="3" type="ORF">H9849_02930</name>
</gene>
<proteinExistence type="predicted"/>
<feature type="domain" description="BIG2" evidence="2">
    <location>
        <begin position="28"/>
        <end position="97"/>
    </location>
</feature>
<dbReference type="EMBL" id="DXEQ01000087">
    <property type="protein sequence ID" value="HIX71957.1"/>
    <property type="molecule type" value="Genomic_DNA"/>
</dbReference>
<comment type="caution">
    <text evidence="3">The sequence shown here is derived from an EMBL/GenBank/DDBJ whole genome shotgun (WGS) entry which is preliminary data.</text>
</comment>
<feature type="domain" description="BIG2" evidence="2">
    <location>
        <begin position="169"/>
        <end position="241"/>
    </location>
</feature>
<organism evidence="3 4">
    <name type="scientific">Candidatus Anaerobutyricum stercoripullorum</name>
    <dbReference type="NCBI Taxonomy" id="2838456"/>
    <lineage>
        <taxon>Bacteria</taxon>
        <taxon>Bacillati</taxon>
        <taxon>Bacillota</taxon>
        <taxon>Clostridia</taxon>
        <taxon>Lachnospirales</taxon>
        <taxon>Lachnospiraceae</taxon>
        <taxon>Anaerobutyricum</taxon>
    </lineage>
</organism>